<keyword evidence="4 12" id="KW-0378">Hydrolase</keyword>
<dbReference type="InterPro" id="IPR001650">
    <property type="entry name" value="Helicase_C-like"/>
</dbReference>
<dbReference type="InterPro" id="IPR014001">
    <property type="entry name" value="Helicase_ATP-bd"/>
</dbReference>
<dbReference type="CDD" id="cd12252">
    <property type="entry name" value="RRM_DbpA"/>
    <property type="match status" value="1"/>
</dbReference>
<keyword evidence="17" id="KW-1185">Reference proteome</keyword>
<dbReference type="GO" id="GO:0005829">
    <property type="term" value="C:cytosol"/>
    <property type="evidence" value="ECO:0007669"/>
    <property type="project" value="TreeGrafter"/>
</dbReference>
<dbReference type="InterPro" id="IPR012677">
    <property type="entry name" value="Nucleotide-bd_a/b_plait_sf"/>
</dbReference>
<evidence type="ECO:0000259" key="15">
    <source>
        <dbReference type="PROSITE" id="PS51195"/>
    </source>
</evidence>
<dbReference type="InterPro" id="IPR011545">
    <property type="entry name" value="DEAD/DEAH_box_helicase_dom"/>
</dbReference>
<dbReference type="GO" id="GO:0003724">
    <property type="term" value="F:RNA helicase activity"/>
    <property type="evidence" value="ECO:0007669"/>
    <property type="project" value="UniProtKB-EC"/>
</dbReference>
<dbReference type="GO" id="GO:0005524">
    <property type="term" value="F:ATP binding"/>
    <property type="evidence" value="ECO:0007669"/>
    <property type="project" value="UniProtKB-KW"/>
</dbReference>
<evidence type="ECO:0000256" key="6">
    <source>
        <dbReference type="ARBA" id="ARBA00022840"/>
    </source>
</evidence>
<dbReference type="GO" id="GO:0033592">
    <property type="term" value="F:RNA strand annealing activity"/>
    <property type="evidence" value="ECO:0007669"/>
    <property type="project" value="TreeGrafter"/>
</dbReference>
<dbReference type="PROSITE" id="PS51194">
    <property type="entry name" value="HELICASE_CTER"/>
    <property type="match status" value="1"/>
</dbReference>
<feature type="short sequence motif" description="Q motif" evidence="11">
    <location>
        <begin position="12"/>
        <end position="40"/>
    </location>
</feature>
<dbReference type="AlphaFoldDB" id="G4Q7N0"/>
<evidence type="ECO:0000256" key="9">
    <source>
        <dbReference type="ARBA" id="ARBA00047984"/>
    </source>
</evidence>
<dbReference type="InterPro" id="IPR057325">
    <property type="entry name" value="DeaD_dimer"/>
</dbReference>
<evidence type="ECO:0000256" key="4">
    <source>
        <dbReference type="ARBA" id="ARBA00022801"/>
    </source>
</evidence>
<dbReference type="Gene3D" id="3.30.70.330">
    <property type="match status" value="1"/>
</dbReference>
<proteinExistence type="inferred from homology"/>
<evidence type="ECO:0000256" key="2">
    <source>
        <dbReference type="ARBA" id="ARBA00022490"/>
    </source>
</evidence>
<keyword evidence="7" id="KW-0346">Stress response</keyword>
<dbReference type="EC" id="3.6.4.13" evidence="1"/>
<dbReference type="EMBL" id="CP003058">
    <property type="protein sequence ID" value="AEQ22369.1"/>
    <property type="molecule type" value="Genomic_DNA"/>
</dbReference>
<dbReference type="SMART" id="SM00487">
    <property type="entry name" value="DEXDc"/>
    <property type="match status" value="1"/>
</dbReference>
<dbReference type="CDD" id="cd18787">
    <property type="entry name" value="SF2_C_DEAD"/>
    <property type="match status" value="1"/>
</dbReference>
<dbReference type="GO" id="GO:0016787">
    <property type="term" value="F:hydrolase activity"/>
    <property type="evidence" value="ECO:0007669"/>
    <property type="project" value="UniProtKB-KW"/>
</dbReference>
<dbReference type="Pfam" id="PF00271">
    <property type="entry name" value="Helicase_C"/>
    <property type="match status" value="1"/>
</dbReference>
<dbReference type="PATRIC" id="fig|568816.4.peg.1100"/>
<keyword evidence="6 12" id="KW-0067">ATP-binding</keyword>
<dbReference type="Pfam" id="PF25399">
    <property type="entry name" value="DeaD_dimer"/>
    <property type="match status" value="1"/>
</dbReference>
<protein>
    <recommendedName>
        <fullName evidence="10">ATP-dependent RNA helicase CshA</fullName>
        <ecNumber evidence="1">3.6.4.13</ecNumber>
    </recommendedName>
</protein>
<keyword evidence="2" id="KW-0963">Cytoplasm</keyword>
<dbReference type="FunFam" id="3.40.50.300:FF:000108">
    <property type="entry name" value="ATP-dependent RNA helicase RhlE"/>
    <property type="match status" value="1"/>
</dbReference>
<evidence type="ECO:0000256" key="1">
    <source>
        <dbReference type="ARBA" id="ARBA00012552"/>
    </source>
</evidence>
<evidence type="ECO:0000256" key="12">
    <source>
        <dbReference type="RuleBase" id="RU000492"/>
    </source>
</evidence>
<dbReference type="FunCoup" id="G4Q7N0">
    <property type="interactions" value="286"/>
</dbReference>
<dbReference type="InterPro" id="IPR005580">
    <property type="entry name" value="DbpA/CsdA_RNA-bd_dom"/>
</dbReference>
<dbReference type="Proteomes" id="UP000007093">
    <property type="component" value="Chromosome"/>
</dbReference>
<comment type="catalytic activity">
    <reaction evidence="9">
        <text>ATP + H2O = ADP + phosphate + H(+)</text>
        <dbReference type="Rhea" id="RHEA:13065"/>
        <dbReference type="ChEBI" id="CHEBI:15377"/>
        <dbReference type="ChEBI" id="CHEBI:15378"/>
        <dbReference type="ChEBI" id="CHEBI:30616"/>
        <dbReference type="ChEBI" id="CHEBI:43474"/>
        <dbReference type="ChEBI" id="CHEBI:456216"/>
        <dbReference type="EC" id="3.6.4.13"/>
    </reaction>
</comment>
<keyword evidence="3 12" id="KW-0547">Nucleotide-binding</keyword>
<dbReference type="PROSITE" id="PS51195">
    <property type="entry name" value="Q_MOTIF"/>
    <property type="match status" value="1"/>
</dbReference>
<dbReference type="PROSITE" id="PS00039">
    <property type="entry name" value="DEAD_ATP_HELICASE"/>
    <property type="match status" value="1"/>
</dbReference>
<feature type="domain" description="Helicase C-terminal" evidence="14">
    <location>
        <begin position="224"/>
        <end position="384"/>
    </location>
</feature>
<dbReference type="KEGG" id="ain:Acin_1143"/>
<evidence type="ECO:0000256" key="7">
    <source>
        <dbReference type="ARBA" id="ARBA00023016"/>
    </source>
</evidence>
<dbReference type="STRING" id="568816.Acin_1143"/>
<sequence length="537" mass="60125">MLGEPMTEPTITTFEDLNLDKKILSALKDMGFEEPSPIQKGAIPLALEGDDIIGQAQTGTGKTAAFGIPIIQSIDEKNRHVQALVMSPTRELCIQVAEEISKIGRLKRVHVLPVYGGQPIERQIRSLKHGVQVVIGTPGRLLDHLRRGTISLDHIHFLVLDEADEMLDMGFIEDIETIIKEVPPERQTMLFSATMPRPILSISKKYMRTPKVVAIHKEIVTAPTIDQYYYETRDKVDGLCRILDTTDDCKMIIFCRTKKGVDELVIALATRGYEAEGLHGDLSQTQRDRVMKKFRQDQVDILVATDVAARGIDIDNITHVVNFDVPQDPESYVHRIGRTGRAGNTGVALTFITPREFRQLKLIERSVKTKIIRGQLPTDANVLEKQREQIISKMQSILEQNQYHDYLPIAEALENDYDIHDIAAAAIKFMQEGNKALEEPQTADALPEALANTGARPGMVRLFINIGRSAKVTVRDIIQSIAIEAEIPAKSIGRISIYDKFSFVEVPADSAEKVMAVMHKNTIRGFRVNMEPAKARR</sequence>
<feature type="domain" description="DEAD-box RNA helicase Q" evidence="15">
    <location>
        <begin position="12"/>
        <end position="40"/>
    </location>
</feature>
<feature type="domain" description="Helicase ATP-binding" evidence="13">
    <location>
        <begin position="43"/>
        <end position="213"/>
    </location>
</feature>
<organism evidence="16 17">
    <name type="scientific">Acidaminococcus intestini (strain RyC-MR95)</name>
    <dbReference type="NCBI Taxonomy" id="568816"/>
    <lineage>
        <taxon>Bacteria</taxon>
        <taxon>Bacillati</taxon>
        <taxon>Bacillota</taxon>
        <taxon>Negativicutes</taxon>
        <taxon>Acidaminococcales</taxon>
        <taxon>Acidaminococcaceae</taxon>
        <taxon>Acidaminococcus</taxon>
    </lineage>
</organism>
<dbReference type="InterPro" id="IPR027417">
    <property type="entry name" value="P-loop_NTPase"/>
</dbReference>
<dbReference type="SUPFAM" id="SSF52540">
    <property type="entry name" value="P-loop containing nucleoside triphosphate hydrolases"/>
    <property type="match status" value="1"/>
</dbReference>
<evidence type="ECO:0000256" key="8">
    <source>
        <dbReference type="ARBA" id="ARBA00038437"/>
    </source>
</evidence>
<dbReference type="Pfam" id="PF00270">
    <property type="entry name" value="DEAD"/>
    <property type="match status" value="1"/>
</dbReference>
<evidence type="ECO:0000256" key="5">
    <source>
        <dbReference type="ARBA" id="ARBA00022806"/>
    </source>
</evidence>
<evidence type="ECO:0000256" key="3">
    <source>
        <dbReference type="ARBA" id="ARBA00022741"/>
    </source>
</evidence>
<evidence type="ECO:0000259" key="13">
    <source>
        <dbReference type="PROSITE" id="PS51192"/>
    </source>
</evidence>
<evidence type="ECO:0000259" key="14">
    <source>
        <dbReference type="PROSITE" id="PS51194"/>
    </source>
</evidence>
<dbReference type="InParanoid" id="G4Q7N0"/>
<dbReference type="Gene3D" id="3.40.50.300">
    <property type="entry name" value="P-loop containing nucleotide triphosphate hydrolases"/>
    <property type="match status" value="2"/>
</dbReference>
<dbReference type="PANTHER" id="PTHR47963:SF8">
    <property type="entry name" value="ATP-DEPENDENT RNA HELICASE DEAD"/>
    <property type="match status" value="1"/>
</dbReference>
<comment type="similarity">
    <text evidence="8 12">Belongs to the DEAD box helicase family.</text>
</comment>
<name>G4Q7N0_ACIIR</name>
<dbReference type="InterPro" id="IPR014014">
    <property type="entry name" value="RNA_helicase_DEAD_Q_motif"/>
</dbReference>
<dbReference type="GO" id="GO:0009409">
    <property type="term" value="P:response to cold"/>
    <property type="evidence" value="ECO:0007669"/>
    <property type="project" value="TreeGrafter"/>
</dbReference>
<dbReference type="Pfam" id="PF03880">
    <property type="entry name" value="DbpA"/>
    <property type="match status" value="1"/>
</dbReference>
<evidence type="ECO:0000313" key="17">
    <source>
        <dbReference type="Proteomes" id="UP000007093"/>
    </source>
</evidence>
<dbReference type="InterPro" id="IPR050547">
    <property type="entry name" value="DEAD_box_RNA_helicases"/>
</dbReference>
<dbReference type="HOGENOM" id="CLU_003041_21_1_9"/>
<dbReference type="PROSITE" id="PS51192">
    <property type="entry name" value="HELICASE_ATP_BIND_1"/>
    <property type="match status" value="1"/>
</dbReference>
<accession>G4Q7N0</accession>
<dbReference type="InterPro" id="IPR000629">
    <property type="entry name" value="RNA-helicase_DEAD-box_CS"/>
</dbReference>
<evidence type="ECO:0000256" key="10">
    <source>
        <dbReference type="ARBA" id="ARBA00067932"/>
    </source>
</evidence>
<evidence type="ECO:0000313" key="16">
    <source>
        <dbReference type="EMBL" id="AEQ22369.1"/>
    </source>
</evidence>
<gene>
    <name evidence="16" type="primary">deaD</name>
    <name evidence="16" type="ordered locus">Acin_1143</name>
</gene>
<keyword evidence="5 12" id="KW-0347">Helicase</keyword>
<dbReference type="InterPro" id="IPR044742">
    <property type="entry name" value="DEAD/DEAH_RhlB"/>
</dbReference>
<dbReference type="CDD" id="cd00268">
    <property type="entry name" value="DEADc"/>
    <property type="match status" value="1"/>
</dbReference>
<dbReference type="eggNOG" id="COG0513">
    <property type="taxonomic scope" value="Bacteria"/>
</dbReference>
<dbReference type="SMART" id="SM00490">
    <property type="entry name" value="HELICc"/>
    <property type="match status" value="1"/>
</dbReference>
<dbReference type="PANTHER" id="PTHR47963">
    <property type="entry name" value="DEAD-BOX ATP-DEPENDENT RNA HELICASE 47, MITOCHONDRIAL"/>
    <property type="match status" value="1"/>
</dbReference>
<dbReference type="GO" id="GO:0005840">
    <property type="term" value="C:ribosome"/>
    <property type="evidence" value="ECO:0007669"/>
    <property type="project" value="TreeGrafter"/>
</dbReference>
<evidence type="ECO:0000256" key="11">
    <source>
        <dbReference type="PROSITE-ProRule" id="PRU00552"/>
    </source>
</evidence>
<reference evidence="16 17" key="1">
    <citation type="journal article" date="2011" name="J. Bacteriol.">
        <title>Complete genome sequence of Acidaminococcus intestini RYC-MR95, a Gram-negative bacterium from the phylum Firmicutes.</title>
        <authorList>
            <person name="D'Auria G."/>
            <person name="Galan J.C."/>
            <person name="Rodriguez-Alcayna M."/>
            <person name="Moya A."/>
            <person name="Baquero F."/>
            <person name="Latorre A."/>
        </authorList>
    </citation>
    <scope>NUCLEOTIDE SEQUENCE [LARGE SCALE GENOMIC DNA]</scope>
    <source>
        <strain evidence="16 17">RyC-MR95</strain>
    </source>
</reference>